<accession>A0AAV9ZYT0</accession>
<dbReference type="AlphaFoldDB" id="A0AAV9ZYT0"/>
<dbReference type="PROSITE" id="PS50048">
    <property type="entry name" value="ZN2_CY6_FUNGAL_2"/>
    <property type="match status" value="1"/>
</dbReference>
<keyword evidence="1" id="KW-0539">Nucleus</keyword>
<feature type="compositionally biased region" description="Polar residues" evidence="2">
    <location>
        <begin position="102"/>
        <end position="114"/>
    </location>
</feature>
<feature type="region of interest" description="Disordered" evidence="2">
    <location>
        <begin position="523"/>
        <end position="546"/>
    </location>
</feature>
<dbReference type="CDD" id="cd00067">
    <property type="entry name" value="GAL4"/>
    <property type="match status" value="1"/>
</dbReference>
<feature type="region of interest" description="Disordered" evidence="2">
    <location>
        <begin position="658"/>
        <end position="683"/>
    </location>
</feature>
<dbReference type="SMART" id="SM00066">
    <property type="entry name" value="GAL4"/>
    <property type="match status" value="1"/>
</dbReference>
<evidence type="ECO:0000313" key="5">
    <source>
        <dbReference type="Proteomes" id="UP001362999"/>
    </source>
</evidence>
<name>A0AAV9ZYT0_9AGAR</name>
<dbReference type="Proteomes" id="UP001362999">
    <property type="component" value="Unassembled WGS sequence"/>
</dbReference>
<feature type="compositionally biased region" description="Basic and acidic residues" evidence="2">
    <location>
        <begin position="658"/>
        <end position="670"/>
    </location>
</feature>
<evidence type="ECO:0000259" key="3">
    <source>
        <dbReference type="PROSITE" id="PS50048"/>
    </source>
</evidence>
<evidence type="ECO:0000313" key="4">
    <source>
        <dbReference type="EMBL" id="KAK6996313.1"/>
    </source>
</evidence>
<dbReference type="InterPro" id="IPR036864">
    <property type="entry name" value="Zn2-C6_fun-type_DNA-bd_sf"/>
</dbReference>
<feature type="domain" description="Zn(2)-C6 fungal-type" evidence="3">
    <location>
        <begin position="44"/>
        <end position="74"/>
    </location>
</feature>
<feature type="region of interest" description="Disordered" evidence="2">
    <location>
        <begin position="159"/>
        <end position="183"/>
    </location>
</feature>
<proteinExistence type="predicted"/>
<dbReference type="GO" id="GO:0008270">
    <property type="term" value="F:zinc ion binding"/>
    <property type="evidence" value="ECO:0007669"/>
    <property type="project" value="InterPro"/>
</dbReference>
<gene>
    <name evidence="4" type="ORF">R3P38DRAFT_3222483</name>
</gene>
<feature type="compositionally biased region" description="Basic and acidic residues" evidence="2">
    <location>
        <begin position="581"/>
        <end position="597"/>
    </location>
</feature>
<dbReference type="InterPro" id="IPR001138">
    <property type="entry name" value="Zn2Cys6_DnaBD"/>
</dbReference>
<dbReference type="PROSITE" id="PS00463">
    <property type="entry name" value="ZN2_CY6_FUNGAL_1"/>
    <property type="match status" value="1"/>
</dbReference>
<feature type="region of interest" description="Disordered" evidence="2">
    <location>
        <begin position="577"/>
        <end position="612"/>
    </location>
</feature>
<dbReference type="GO" id="GO:0000981">
    <property type="term" value="F:DNA-binding transcription factor activity, RNA polymerase II-specific"/>
    <property type="evidence" value="ECO:0007669"/>
    <property type="project" value="InterPro"/>
</dbReference>
<protein>
    <recommendedName>
        <fullName evidence="3">Zn(2)-C6 fungal-type domain-containing protein</fullName>
    </recommendedName>
</protein>
<sequence length="683" mass="75592">MFYPDFPASFKFSVQMPGRKAKKQALSPDNSQSKRPTYTRSRTGCLTCRVKKIKCDEVKPNCTRCAHGQRDCAWPAASAPKESPLVKHPRKEDTAVRRGHWQGTSQHNEATQLQLGIPRHQSRGGPYTVPGDDFRWNYHAHINNSPFVYEHSDTLTRHPDPTTARINNTHLANGNSSDTNSHLHSAHTSISHLAHVYSSDASTTHHPAAQYQCPSTPHIGNNHPAYVHTSDTSMTHHLGMVGQYQATRLLSESQNPWPTHIRADKARSASTPRPPQHAAAIVNAAAKTRQILIERNPGTAVWMAELTEKELVEKARIATTMMPALGASDPPHDARFIGATRNRSGGWILHLNTTAAATWLKKEIEDFLAAMGGTSVYKERFLSVVVQFVPVSFNPTERGALQAIEADNGLQSGSFGNARWIKQPWRRHDGQRVAHAVFNFTNAAAANRFIRNGGCQGIGHIVAECTSIHPSCARCAAIVMDQVISNKFQAALERSPEAKYPYFLDPDDPTTWVTHDDVSSEFATRRGPPAWQSAQAMRQPRGPGPAPEIAAHHKANFTRQHRRPATQVSIQDYMRPSSQLETRDDNIATTTDNDKVTDTAANDDNASATTEDLRREKVLSHRVNRGKINMHVTLSDLHADPPPAELDADTLSQRALSDDANKRDIMDGPRLELPPGVDDHHVI</sequence>
<feature type="compositionally biased region" description="Low complexity" evidence="2">
    <location>
        <begin position="598"/>
        <end position="610"/>
    </location>
</feature>
<organism evidence="4 5">
    <name type="scientific">Favolaschia claudopus</name>
    <dbReference type="NCBI Taxonomy" id="2862362"/>
    <lineage>
        <taxon>Eukaryota</taxon>
        <taxon>Fungi</taxon>
        <taxon>Dikarya</taxon>
        <taxon>Basidiomycota</taxon>
        <taxon>Agaricomycotina</taxon>
        <taxon>Agaricomycetes</taxon>
        <taxon>Agaricomycetidae</taxon>
        <taxon>Agaricales</taxon>
        <taxon>Marasmiineae</taxon>
        <taxon>Mycenaceae</taxon>
        <taxon>Favolaschia</taxon>
    </lineage>
</organism>
<evidence type="ECO:0000256" key="1">
    <source>
        <dbReference type="ARBA" id="ARBA00023242"/>
    </source>
</evidence>
<dbReference type="Gene3D" id="4.10.240.10">
    <property type="entry name" value="Zn(2)-C6 fungal-type DNA-binding domain"/>
    <property type="match status" value="1"/>
</dbReference>
<feature type="region of interest" description="Disordered" evidence="2">
    <location>
        <begin position="97"/>
        <end position="127"/>
    </location>
</feature>
<feature type="compositionally biased region" description="Polar residues" evidence="2">
    <location>
        <begin position="164"/>
        <end position="183"/>
    </location>
</feature>
<keyword evidence="5" id="KW-1185">Reference proteome</keyword>
<dbReference type="SUPFAM" id="SSF57701">
    <property type="entry name" value="Zn2/Cys6 DNA-binding domain"/>
    <property type="match status" value="1"/>
</dbReference>
<dbReference type="PANTHER" id="PTHR37534:SF46">
    <property type="entry name" value="ZN(II)2CYS6 TRANSCRIPTION FACTOR (EUROFUNG)"/>
    <property type="match status" value="1"/>
</dbReference>
<feature type="compositionally biased region" description="Polar residues" evidence="2">
    <location>
        <begin position="27"/>
        <end position="39"/>
    </location>
</feature>
<comment type="caution">
    <text evidence="4">The sequence shown here is derived from an EMBL/GenBank/DDBJ whole genome shotgun (WGS) entry which is preliminary data.</text>
</comment>
<dbReference type="EMBL" id="JAWWNJ010000098">
    <property type="protein sequence ID" value="KAK6996313.1"/>
    <property type="molecule type" value="Genomic_DNA"/>
</dbReference>
<reference evidence="4 5" key="1">
    <citation type="journal article" date="2024" name="J Genomics">
        <title>Draft genome sequencing and assembly of Favolaschia claudopus CIRM-BRFM 2984 isolated from oak limbs.</title>
        <authorList>
            <person name="Navarro D."/>
            <person name="Drula E."/>
            <person name="Chaduli D."/>
            <person name="Cazenave R."/>
            <person name="Ahrendt S."/>
            <person name="Wang J."/>
            <person name="Lipzen A."/>
            <person name="Daum C."/>
            <person name="Barry K."/>
            <person name="Grigoriev I.V."/>
            <person name="Favel A."/>
            <person name="Rosso M.N."/>
            <person name="Martin F."/>
        </authorList>
    </citation>
    <scope>NUCLEOTIDE SEQUENCE [LARGE SCALE GENOMIC DNA]</scope>
    <source>
        <strain evidence="4 5">CIRM-BRFM 2984</strain>
    </source>
</reference>
<feature type="region of interest" description="Disordered" evidence="2">
    <location>
        <begin position="17"/>
        <end position="39"/>
    </location>
</feature>
<evidence type="ECO:0000256" key="2">
    <source>
        <dbReference type="SAM" id="MobiDB-lite"/>
    </source>
</evidence>
<dbReference type="Pfam" id="PF00172">
    <property type="entry name" value="Zn_clus"/>
    <property type="match status" value="1"/>
</dbReference>
<dbReference type="PANTHER" id="PTHR37534">
    <property type="entry name" value="TRANSCRIPTIONAL ACTIVATOR PROTEIN UGA3"/>
    <property type="match status" value="1"/>
</dbReference>